<name>E3MGP5_CAERE</name>
<dbReference type="Pfam" id="PF01827">
    <property type="entry name" value="FTH"/>
    <property type="match status" value="1"/>
</dbReference>
<dbReference type="PANTHER" id="PTHR23014">
    <property type="entry name" value="F-BOX A PROTEIN"/>
    <property type="match status" value="1"/>
</dbReference>
<evidence type="ECO:0000313" key="2">
    <source>
        <dbReference type="EMBL" id="EFP01676.1"/>
    </source>
</evidence>
<dbReference type="OMA" id="KCIAPRE"/>
<keyword evidence="3" id="KW-1185">Reference proteome</keyword>
<organism evidence="3">
    <name type="scientific">Caenorhabditis remanei</name>
    <name type="common">Caenorhabditis vulgaris</name>
    <dbReference type="NCBI Taxonomy" id="31234"/>
    <lineage>
        <taxon>Eukaryota</taxon>
        <taxon>Metazoa</taxon>
        <taxon>Ecdysozoa</taxon>
        <taxon>Nematoda</taxon>
        <taxon>Chromadorea</taxon>
        <taxon>Rhabditida</taxon>
        <taxon>Rhabditina</taxon>
        <taxon>Rhabditomorpha</taxon>
        <taxon>Rhabditoidea</taxon>
        <taxon>Rhabditidae</taxon>
        <taxon>Peloderinae</taxon>
        <taxon>Caenorhabditis</taxon>
    </lineage>
</organism>
<evidence type="ECO:0000259" key="1">
    <source>
        <dbReference type="SMART" id="SM00256"/>
    </source>
</evidence>
<reference evidence="2" key="1">
    <citation type="submission" date="2007-07" db="EMBL/GenBank/DDBJ databases">
        <title>PCAP assembly of the Caenorhabditis remanei genome.</title>
        <authorList>
            <consortium name="The Caenorhabditis remanei Sequencing Consortium"/>
            <person name="Wilson R.K."/>
        </authorList>
    </citation>
    <scope>NUCLEOTIDE SEQUENCE [LARGE SCALE GENOMIC DNA]</scope>
    <source>
        <strain evidence="2">PB4641</strain>
    </source>
</reference>
<dbReference type="eggNOG" id="ENOG502TJXJ">
    <property type="taxonomic scope" value="Eukaryota"/>
</dbReference>
<dbReference type="FunCoup" id="E3MGP5">
    <property type="interactions" value="432"/>
</dbReference>
<dbReference type="InParanoid" id="E3MGP5"/>
<proteinExistence type="predicted"/>
<dbReference type="HOGENOM" id="CLU_030831_0_2_1"/>
<gene>
    <name evidence="2" type="ORF">CRE_23417</name>
</gene>
<dbReference type="Proteomes" id="UP000008281">
    <property type="component" value="Unassembled WGS sequence"/>
</dbReference>
<dbReference type="InterPro" id="IPR001810">
    <property type="entry name" value="F-box_dom"/>
</dbReference>
<dbReference type="EMBL" id="DS268444">
    <property type="protein sequence ID" value="EFP01676.1"/>
    <property type="molecule type" value="Genomic_DNA"/>
</dbReference>
<dbReference type="InterPro" id="IPR002900">
    <property type="entry name" value="DUF38/FTH_CAE_spp"/>
</dbReference>
<dbReference type="OrthoDB" id="5911267at2759"/>
<protein>
    <recommendedName>
        <fullName evidence="1">F-box domain-containing protein</fullName>
    </recommendedName>
</protein>
<dbReference type="AlphaFoldDB" id="E3MGP5"/>
<dbReference type="PANTHER" id="PTHR23014:SF1">
    <property type="entry name" value="DUF38 DOMAIN-CONTAINING PROTEIN-RELATED"/>
    <property type="match status" value="1"/>
</dbReference>
<feature type="domain" description="F-box" evidence="1">
    <location>
        <begin position="8"/>
        <end position="48"/>
    </location>
</feature>
<dbReference type="SMART" id="SM00256">
    <property type="entry name" value="FBOX"/>
    <property type="match status" value="1"/>
</dbReference>
<dbReference type="Pfam" id="PF00646">
    <property type="entry name" value="F-box"/>
    <property type="match status" value="1"/>
</dbReference>
<evidence type="ECO:0000313" key="3">
    <source>
        <dbReference type="Proteomes" id="UP000008281"/>
    </source>
</evidence>
<accession>E3MGP5</accession>
<sequence>MPISLAGLPELVLTEVVKHCGFCEIQILRKTCWTLRNFVDDTAPHLDLQVIEISDPTPDLITLSLEFPEERIVLEYKKVENGCEVLREGSRPKFLKNMEYFDGFLTDFRVVLSHCNSILPHFWIYLSEESTVEKLHQFLVFPIPVKNLVIKAARPSQILAILPLISPDSLKSLELAGLGKRSVFMDGFSEIMELEQWKKAKNLEIKLVEMDDRVKIENFAHFRLAKVLYQRVEVEHVMGLKEIFLHSHDPKKHKKYFQLHWITLRNYQEFFDALGLGLSTTDEFNIHRFRWYFRIPDDSEKVLQITLFTRMFEFKFVDKLKVPNGAVIYD</sequence>